<evidence type="ECO:0000256" key="1">
    <source>
        <dbReference type="ARBA" id="ARBA00022801"/>
    </source>
</evidence>
<sequence length="396" mass="45279">MSTNSVQQLLTKLYRNSLIFQGVLPRPLGSVKGKIATFQPGHWTDGFWPAMLLLGYSYGKDPVLWDEFQRYVPMLAERVADDPEINQMKGYLALDHDVGFIFHLTCVYKDLLEPDEESQAIGLKAAESLLSRYNEAGAFLKAWNDWEGDTPESRLDKQGKMIIDSLINVPLLFWAFHRTGKVEFQRAAERHVETVQKYIVRHDGSTYHTYNFDPLSGEPLGGRTGQGYDHESCWSRGQAWALYGFALAYRYTRRKDFLDTAIKCADYWVTSLLPSGDAPWDFNAPRNERLPIDSSAMSIAACGMLELWKFTGEQRFQDMAIADLNRLQAAHLAPAFPQAEAFLLHGTVGPAYQRGSEEERMFNYVHANQSLIYGDYFYFEALLRLHNPDVLLPWDF</sequence>
<keyword evidence="4" id="KW-1185">Reference proteome</keyword>
<dbReference type="RefSeq" id="WP_171646383.1">
    <property type="nucleotide sequence ID" value="NZ_WHOA01000195.1"/>
</dbReference>
<dbReference type="Gene3D" id="1.50.10.10">
    <property type="match status" value="1"/>
</dbReference>
<dbReference type="InterPro" id="IPR008928">
    <property type="entry name" value="6-hairpin_glycosidase_sf"/>
</dbReference>
<accession>A0ABX1Y431</accession>
<dbReference type="EMBL" id="WHOA01000195">
    <property type="protein sequence ID" value="NOU74991.1"/>
    <property type="molecule type" value="Genomic_DNA"/>
</dbReference>
<organism evidence="3 4">
    <name type="scientific">Paenibacillus phytorum</name>
    <dbReference type="NCBI Taxonomy" id="2654977"/>
    <lineage>
        <taxon>Bacteria</taxon>
        <taxon>Bacillati</taxon>
        <taxon>Bacillota</taxon>
        <taxon>Bacilli</taxon>
        <taxon>Bacillales</taxon>
        <taxon>Paenibacillaceae</taxon>
        <taxon>Paenibacillus</taxon>
    </lineage>
</organism>
<evidence type="ECO:0008006" key="5">
    <source>
        <dbReference type="Google" id="ProtNLM"/>
    </source>
</evidence>
<comment type="similarity">
    <text evidence="2">Belongs to the glycosyl hydrolase 88 family.</text>
</comment>
<evidence type="ECO:0000313" key="4">
    <source>
        <dbReference type="Proteomes" id="UP000616779"/>
    </source>
</evidence>
<dbReference type="PANTHER" id="PTHR36845:SF1">
    <property type="entry name" value="HYDROLASE, PUTATIVE (AFU_ORTHOLOGUE AFUA_7G05090)-RELATED"/>
    <property type="match status" value="1"/>
</dbReference>
<name>A0ABX1Y431_9BACL</name>
<gene>
    <name evidence="3" type="ORF">GC098_27005</name>
</gene>
<dbReference type="InterPro" id="IPR052369">
    <property type="entry name" value="UG_Glycosaminoglycan_Hydrolase"/>
</dbReference>
<proteinExistence type="inferred from homology"/>
<protein>
    <recommendedName>
        <fullName evidence="5">Glycosyl hydrolase</fullName>
    </recommendedName>
</protein>
<keyword evidence="1" id="KW-0378">Hydrolase</keyword>
<evidence type="ECO:0000313" key="3">
    <source>
        <dbReference type="EMBL" id="NOU74991.1"/>
    </source>
</evidence>
<reference evidence="3 4" key="1">
    <citation type="submission" date="2019-10" db="EMBL/GenBank/DDBJ databases">
        <title>Description of Paenibacillus terrestris sp. nov.</title>
        <authorList>
            <person name="Carlier A."/>
            <person name="Qi S."/>
        </authorList>
    </citation>
    <scope>NUCLEOTIDE SEQUENCE [LARGE SCALE GENOMIC DNA]</scope>
    <source>
        <strain evidence="3 4">LMG 31458</strain>
    </source>
</reference>
<comment type="caution">
    <text evidence="3">The sequence shown here is derived from an EMBL/GenBank/DDBJ whole genome shotgun (WGS) entry which is preliminary data.</text>
</comment>
<dbReference type="PANTHER" id="PTHR36845">
    <property type="entry name" value="HYDROLASE, PUTATIVE (AFU_ORTHOLOGUE AFUA_7G05090)-RELATED"/>
    <property type="match status" value="1"/>
</dbReference>
<dbReference type="InterPro" id="IPR012341">
    <property type="entry name" value="6hp_glycosidase-like_sf"/>
</dbReference>
<dbReference type="SUPFAM" id="SSF48208">
    <property type="entry name" value="Six-hairpin glycosidases"/>
    <property type="match status" value="1"/>
</dbReference>
<dbReference type="Proteomes" id="UP000616779">
    <property type="component" value="Unassembled WGS sequence"/>
</dbReference>
<evidence type="ECO:0000256" key="2">
    <source>
        <dbReference type="ARBA" id="ARBA00038358"/>
    </source>
</evidence>